<organism evidence="1 2">
    <name type="scientific">Azospirillum argentinense</name>
    <dbReference type="NCBI Taxonomy" id="2970906"/>
    <lineage>
        <taxon>Bacteria</taxon>
        <taxon>Pseudomonadati</taxon>
        <taxon>Pseudomonadota</taxon>
        <taxon>Alphaproteobacteria</taxon>
        <taxon>Rhodospirillales</taxon>
        <taxon>Azospirillaceae</taxon>
        <taxon>Azospirillum</taxon>
    </lineage>
</organism>
<dbReference type="KEGG" id="abq:ABAZ39_13015"/>
<evidence type="ECO:0000313" key="2">
    <source>
        <dbReference type="Proteomes" id="UP000027186"/>
    </source>
</evidence>
<dbReference type="Proteomes" id="UP000027186">
    <property type="component" value="Chromosome"/>
</dbReference>
<dbReference type="AlphaFoldDB" id="A0A060DJ01"/>
<dbReference type="EMBL" id="CP007793">
    <property type="protein sequence ID" value="AIB12892.1"/>
    <property type="molecule type" value="Genomic_DNA"/>
</dbReference>
<evidence type="ECO:0000313" key="1">
    <source>
        <dbReference type="EMBL" id="AIB12892.1"/>
    </source>
</evidence>
<proteinExistence type="predicted"/>
<reference evidence="1 2" key="1">
    <citation type="journal article" date="2014" name="Genome Announc.">
        <title>Complete Genome Sequence of the Model Rhizosphere Strain Azospirillum brasilense Az39, Successfully Applied in Agriculture.</title>
        <authorList>
            <person name="Rivera D."/>
            <person name="Revale S."/>
            <person name="Molina R."/>
            <person name="Gualpa J."/>
            <person name="Puente M."/>
            <person name="Maroniche G."/>
            <person name="Paris G."/>
            <person name="Baker D."/>
            <person name="Clavijo B."/>
            <person name="McLay K."/>
            <person name="Spaepen S."/>
            <person name="Perticari A."/>
            <person name="Vazquez M."/>
            <person name="Wisniewski-Dye F."/>
            <person name="Watkins C."/>
            <person name="Martinez-Abarca F."/>
            <person name="Vanderleyden J."/>
            <person name="Cassan F."/>
        </authorList>
    </citation>
    <scope>NUCLEOTIDE SEQUENCE [LARGE SCALE GENOMIC DNA]</scope>
    <source>
        <strain evidence="1 2">Az39</strain>
    </source>
</reference>
<protein>
    <submittedName>
        <fullName evidence="1">Uncharacterized protein</fullName>
    </submittedName>
</protein>
<accession>A0A060DJ01</accession>
<dbReference type="RefSeq" id="WP_038529871.1">
    <property type="nucleotide sequence ID" value="NZ_CP007793.1"/>
</dbReference>
<sequence length="177" mass="19582">MGDGEWQGLDFLPEDSATRMVWAGLLPRRGSPPIWDAVARTTRGGVEEWLLVEAKANIEELRSSCRASPQGGRSMIERALDRVNRELGVPHDRDWLTRHYQLCNRVAVLHALKEQGVAAPLLFIHFVGDRGGPGRTCPGTAAEWAEALTAQNAHVGLPAGHPLDDRIRRLFLEVAPR</sequence>
<name>A0A060DJ01_9PROT</name>
<gene>
    <name evidence="1" type="ORF">ABAZ39_13015</name>
</gene>